<dbReference type="InterPro" id="IPR011009">
    <property type="entry name" value="Kinase-like_dom_sf"/>
</dbReference>
<evidence type="ECO:0000256" key="1">
    <source>
        <dbReference type="ARBA" id="ARBA00001686"/>
    </source>
</evidence>
<dbReference type="GO" id="GO:0048015">
    <property type="term" value="P:phosphatidylinositol-mediated signaling"/>
    <property type="evidence" value="ECO:0007669"/>
    <property type="project" value="TreeGrafter"/>
</dbReference>
<sequence>MAKKDRCDYFGKLQSFIEELGAISDRLRVLSIPERNPALKVELANINKLLSQTPGLYIPLVNASSQHCCVVNIPPEESVLLNSRDRAPYLIIAEVLESPVQAASEQLHEYVKEYQTVFQLAPKPLPVRTQNSTDSIQIVFSPESGSGTDEGAFKPVVQKKRSTRNGIEEESEDSNSSSQPQSIATSQVRPKYDPKDAKLKGSSDKLKGSSDIPKGSGDIPKGSTDKLKVSSDIPKGSTDKLKGSTEIPKGAMEKLKGSNEALKVSTDKVKTSSDGRKTEKEEIGKSSRGQSREPRSTTLEADKGKKSREPSTSNRKLGYDAWVVLESPEKQQGNEEKRGRSILYQREKWEEKVQRIRKTSKFGHLPNWKLQSIIVKYGDDCRQERMALQLINQFYRIITGAKLPLYLRPYNILVLAPECCLIETVTNAMSIHQLKKEYNGVTIAEYFKQRCKGTDTQEYKICQANFIESTAAYSLVTYLLQLKDRHNGNILINNDGYIIHIDFGFMLSNSPGSLNFETSPFKLTQEYLEFMDGVDSAKFTYFKVLLTTGFLEFRKHSDKIIGLVEMMMQTATKLPCFVGGPRVLDELKERFVLSLTDRQIEDHVEALLKESVNNWRTMKYDQYQYLTNGILA</sequence>
<dbReference type="Gene3D" id="3.30.1010.10">
    <property type="entry name" value="Phosphatidylinositol 3-kinase Catalytic Subunit, Chain A, domain 4"/>
    <property type="match status" value="1"/>
</dbReference>
<accession>A0A6B2KZI4</accession>
<dbReference type="PROSITE" id="PS50290">
    <property type="entry name" value="PI3_4_KINASE_3"/>
    <property type="match status" value="1"/>
</dbReference>
<evidence type="ECO:0000256" key="2">
    <source>
        <dbReference type="ARBA" id="ARBA00012169"/>
    </source>
</evidence>
<dbReference type="GO" id="GO:0005737">
    <property type="term" value="C:cytoplasm"/>
    <property type="evidence" value="ECO:0007669"/>
    <property type="project" value="TreeGrafter"/>
</dbReference>
<reference evidence="7" key="1">
    <citation type="journal article" date="2020" name="J. Eukaryot. Microbiol.">
        <title>De novo Sequencing, Assembly and Annotation of the Transcriptome for the Free-Living Testate Amoeba Arcella intermedia.</title>
        <authorList>
            <person name="Ribeiro G.M."/>
            <person name="Porfirio-Sousa A.L."/>
            <person name="Maurer-Alcala X.X."/>
            <person name="Katz L.A."/>
            <person name="Lahr D.J.G."/>
        </authorList>
    </citation>
    <scope>NUCLEOTIDE SEQUENCE</scope>
</reference>
<dbReference type="Gene3D" id="1.10.1070.11">
    <property type="entry name" value="Phosphatidylinositol 3-/4-kinase, catalytic domain"/>
    <property type="match status" value="1"/>
</dbReference>
<evidence type="ECO:0000256" key="5">
    <source>
        <dbReference type="SAM" id="MobiDB-lite"/>
    </source>
</evidence>
<feature type="region of interest" description="Disordered" evidence="5">
    <location>
        <begin position="139"/>
        <end position="314"/>
    </location>
</feature>
<dbReference type="GO" id="GO:0046854">
    <property type="term" value="P:phosphatidylinositol phosphate biosynthetic process"/>
    <property type="evidence" value="ECO:0007669"/>
    <property type="project" value="InterPro"/>
</dbReference>
<keyword evidence="4" id="KW-0418">Kinase</keyword>
<dbReference type="EMBL" id="GIBP01001205">
    <property type="protein sequence ID" value="NDV30174.1"/>
    <property type="molecule type" value="Transcribed_RNA"/>
</dbReference>
<evidence type="ECO:0000256" key="4">
    <source>
        <dbReference type="ARBA" id="ARBA00022777"/>
    </source>
</evidence>
<feature type="compositionally biased region" description="Basic and acidic residues" evidence="5">
    <location>
        <begin position="265"/>
        <end position="309"/>
    </location>
</feature>
<dbReference type="PROSITE" id="PS00916">
    <property type="entry name" value="PI3_4_KINASE_2"/>
    <property type="match status" value="1"/>
</dbReference>
<protein>
    <recommendedName>
        <fullName evidence="2">1-phosphatidylinositol 4-kinase</fullName>
        <ecNumber evidence="2">2.7.1.67</ecNumber>
    </recommendedName>
</protein>
<evidence type="ECO:0000256" key="3">
    <source>
        <dbReference type="ARBA" id="ARBA00022679"/>
    </source>
</evidence>
<organism evidence="7">
    <name type="scientific">Arcella intermedia</name>
    <dbReference type="NCBI Taxonomy" id="1963864"/>
    <lineage>
        <taxon>Eukaryota</taxon>
        <taxon>Amoebozoa</taxon>
        <taxon>Tubulinea</taxon>
        <taxon>Elardia</taxon>
        <taxon>Arcellinida</taxon>
        <taxon>Sphaerothecina</taxon>
        <taxon>Arcellidae</taxon>
        <taxon>Arcella</taxon>
    </lineage>
</organism>
<feature type="domain" description="PI3K/PI4K catalytic" evidence="6">
    <location>
        <begin position="347"/>
        <end position="616"/>
    </location>
</feature>
<name>A0A6B2KZI4_9EUKA</name>
<dbReference type="InterPro" id="IPR018936">
    <property type="entry name" value="PI3/4_kinase_CS"/>
</dbReference>
<evidence type="ECO:0000313" key="7">
    <source>
        <dbReference type="EMBL" id="NDV30174.1"/>
    </source>
</evidence>
<dbReference type="SMART" id="SM00146">
    <property type="entry name" value="PI3Kc"/>
    <property type="match status" value="1"/>
</dbReference>
<dbReference type="InterPro" id="IPR000403">
    <property type="entry name" value="PI3/4_kinase_cat_dom"/>
</dbReference>
<dbReference type="CDD" id="cd05168">
    <property type="entry name" value="PI4Kc_III_beta"/>
    <property type="match status" value="1"/>
</dbReference>
<dbReference type="InterPro" id="IPR057754">
    <property type="entry name" value="PI4-kinase_beta/PIK1_cat"/>
</dbReference>
<dbReference type="AlphaFoldDB" id="A0A6B2KZI4"/>
<keyword evidence="3" id="KW-0808">Transferase</keyword>
<dbReference type="Pfam" id="PF00454">
    <property type="entry name" value="PI3_PI4_kinase"/>
    <property type="match status" value="1"/>
</dbReference>
<dbReference type="FunFam" id="1.10.1070.11:FF:000016">
    <property type="entry name" value="PIK1p Phosphatidylinositol 4-kinase"/>
    <property type="match status" value="1"/>
</dbReference>
<proteinExistence type="predicted"/>
<evidence type="ECO:0000259" key="6">
    <source>
        <dbReference type="PROSITE" id="PS50290"/>
    </source>
</evidence>
<dbReference type="InterPro" id="IPR015433">
    <property type="entry name" value="PI3/4_kinase"/>
</dbReference>
<dbReference type="InterPro" id="IPR036940">
    <property type="entry name" value="PI3/4_kinase_cat_sf"/>
</dbReference>
<feature type="compositionally biased region" description="Basic and acidic residues" evidence="5">
    <location>
        <begin position="190"/>
        <end position="208"/>
    </location>
</feature>
<dbReference type="GO" id="GO:0004430">
    <property type="term" value="F:1-phosphatidylinositol 4-kinase activity"/>
    <property type="evidence" value="ECO:0007669"/>
    <property type="project" value="UniProtKB-EC"/>
</dbReference>
<dbReference type="PANTHER" id="PTHR10048:SF22">
    <property type="entry name" value="PHOSPHATIDYLINOSITOL 4-KINASE BETA"/>
    <property type="match status" value="1"/>
</dbReference>
<dbReference type="PANTHER" id="PTHR10048">
    <property type="entry name" value="PHOSPHATIDYLINOSITOL KINASE"/>
    <property type="match status" value="1"/>
</dbReference>
<dbReference type="PROSITE" id="PS00915">
    <property type="entry name" value="PI3_4_KINASE_1"/>
    <property type="match status" value="1"/>
</dbReference>
<dbReference type="GO" id="GO:0016020">
    <property type="term" value="C:membrane"/>
    <property type="evidence" value="ECO:0007669"/>
    <property type="project" value="TreeGrafter"/>
</dbReference>
<comment type="catalytic activity">
    <reaction evidence="1">
        <text>a 1,2-diacyl-sn-glycero-3-phospho-(1D-myo-inositol) + ATP = a 1,2-diacyl-sn-glycero-3-phospho-(1D-myo-inositol 4-phosphate) + ADP + H(+)</text>
        <dbReference type="Rhea" id="RHEA:19877"/>
        <dbReference type="ChEBI" id="CHEBI:15378"/>
        <dbReference type="ChEBI" id="CHEBI:30616"/>
        <dbReference type="ChEBI" id="CHEBI:57880"/>
        <dbReference type="ChEBI" id="CHEBI:58178"/>
        <dbReference type="ChEBI" id="CHEBI:456216"/>
        <dbReference type="EC" id="2.7.1.67"/>
    </reaction>
</comment>
<dbReference type="SUPFAM" id="SSF56112">
    <property type="entry name" value="Protein kinase-like (PK-like)"/>
    <property type="match status" value="1"/>
</dbReference>
<feature type="compositionally biased region" description="Low complexity" evidence="5">
    <location>
        <begin position="174"/>
        <end position="187"/>
    </location>
</feature>
<dbReference type="EC" id="2.7.1.67" evidence="2"/>